<dbReference type="KEGG" id="lgi:LOTGIDRAFT_229698"/>
<feature type="transmembrane region" description="Helical" evidence="2">
    <location>
        <begin position="584"/>
        <end position="603"/>
    </location>
</feature>
<reference evidence="3 4" key="1">
    <citation type="journal article" date="2013" name="Nature">
        <title>Insights into bilaterian evolution from three spiralian genomes.</title>
        <authorList>
            <person name="Simakov O."/>
            <person name="Marletaz F."/>
            <person name="Cho S.J."/>
            <person name="Edsinger-Gonzales E."/>
            <person name="Havlak P."/>
            <person name="Hellsten U."/>
            <person name="Kuo D.H."/>
            <person name="Larsson T."/>
            <person name="Lv J."/>
            <person name="Arendt D."/>
            <person name="Savage R."/>
            <person name="Osoegawa K."/>
            <person name="de Jong P."/>
            <person name="Grimwood J."/>
            <person name="Chapman J.A."/>
            <person name="Shapiro H."/>
            <person name="Aerts A."/>
            <person name="Otillar R.P."/>
            <person name="Terry A.Y."/>
            <person name="Boore J.L."/>
            <person name="Grigoriev I.V."/>
            <person name="Lindberg D.R."/>
            <person name="Seaver E.C."/>
            <person name="Weisblat D.A."/>
            <person name="Putnam N.H."/>
            <person name="Rokhsar D.S."/>
        </authorList>
    </citation>
    <scope>NUCLEOTIDE SEQUENCE [LARGE SCALE GENOMIC DNA]</scope>
</reference>
<dbReference type="SUPFAM" id="SSF56300">
    <property type="entry name" value="Metallo-dependent phosphatases"/>
    <property type="match status" value="1"/>
</dbReference>
<evidence type="ECO:0000313" key="3">
    <source>
        <dbReference type="EMBL" id="ESO84243.1"/>
    </source>
</evidence>
<dbReference type="AlphaFoldDB" id="V3Z129"/>
<evidence type="ECO:0000313" key="4">
    <source>
        <dbReference type="Proteomes" id="UP000030746"/>
    </source>
</evidence>
<accession>V3Z129</accession>
<dbReference type="InterPro" id="IPR033308">
    <property type="entry name" value="PGAP5/Cdc1/Ted1"/>
</dbReference>
<dbReference type="OrthoDB" id="5977743at2759"/>
<organism evidence="3 4">
    <name type="scientific">Lottia gigantea</name>
    <name type="common">Giant owl limpet</name>
    <dbReference type="NCBI Taxonomy" id="225164"/>
    <lineage>
        <taxon>Eukaryota</taxon>
        <taxon>Metazoa</taxon>
        <taxon>Spiralia</taxon>
        <taxon>Lophotrochozoa</taxon>
        <taxon>Mollusca</taxon>
        <taxon>Gastropoda</taxon>
        <taxon>Patellogastropoda</taxon>
        <taxon>Lottioidea</taxon>
        <taxon>Lottiidae</taxon>
        <taxon>Lottia</taxon>
    </lineage>
</organism>
<gene>
    <name evidence="3" type="ORF">LOTGIDRAFT_229698</name>
</gene>
<keyword evidence="2" id="KW-0812">Transmembrane</keyword>
<dbReference type="GO" id="GO:0005783">
    <property type="term" value="C:endoplasmic reticulum"/>
    <property type="evidence" value="ECO:0007669"/>
    <property type="project" value="TreeGrafter"/>
</dbReference>
<keyword evidence="2" id="KW-1133">Transmembrane helix</keyword>
<dbReference type="STRING" id="225164.V3Z129"/>
<keyword evidence="4" id="KW-1185">Reference proteome</keyword>
<dbReference type="InterPro" id="IPR029052">
    <property type="entry name" value="Metallo-depent_PP-like"/>
</dbReference>
<feature type="transmembrane region" description="Helical" evidence="2">
    <location>
        <begin position="21"/>
        <end position="41"/>
    </location>
</feature>
<evidence type="ECO:0000256" key="2">
    <source>
        <dbReference type="SAM" id="Phobius"/>
    </source>
</evidence>
<sequence>MVLRMLKSLETWFMKYLSIKRIIISVISLTILYNEFIVYWIHSSSWPTFPKVQRDKELVVLLVADPQIQGEDEDIGFPLDTLARWDADRYLYKTFELAYSYCTPDVVIFLGDLMDGGSQADHDEYERYFQRFHSDLYTGDNVIGGDIFIIETCRHVFIILGDLDTGENDIGGDLDTGDNVIGGDIFIIDTCRHVFIILHDLDTGDNVIGGDISIIETCRHVFIILGDLDTGDDIGGDISIIETCRHVFIILGDLDTGDDIGGDISIIETCRHVFIILGDLDTGDNIGGDISIIETCRHVFIILGDLDTGDDIGGDISIIETCRHVFIILGDLDTGDDIGGDISIIETCRHVFIILGDLDTGDNVIGGDIFIIETCRHVFIILGDLDTGDNVVYIPGDNDIGGEGRDFRTRLKEARYESYFENIDGVVKTDLVDFLKLDVQFHFNIPPGTDELLKDFRTKMTSSFRVILTHETMLPKMKEYIYPILKEIQPQLIISGHWHRAMHYLCDSCINDNSDSGHWPVHVRYLTHITDYIYLDLSNPQGIQEIMVPTCSYRMTDADIGYGVAIMNEDNSVKYTVLWLPLRYTYLMLYIIIFISLITFYILTKTCLPTLIQILYTLIRPSSKQI</sequence>
<name>V3Z129_LOTGI</name>
<evidence type="ECO:0008006" key="5">
    <source>
        <dbReference type="Google" id="ProtNLM"/>
    </source>
</evidence>
<dbReference type="EMBL" id="KB203566">
    <property type="protein sequence ID" value="ESO84243.1"/>
    <property type="molecule type" value="Genomic_DNA"/>
</dbReference>
<dbReference type="RefSeq" id="XP_009065362.1">
    <property type="nucleotide sequence ID" value="XM_009067114.1"/>
</dbReference>
<keyword evidence="1 2" id="KW-0472">Membrane</keyword>
<dbReference type="GeneID" id="20248082"/>
<dbReference type="PANTHER" id="PTHR13315">
    <property type="entry name" value="METALLO PHOSPHOESTERASE RELATED"/>
    <property type="match status" value="1"/>
</dbReference>
<dbReference type="GO" id="GO:0016020">
    <property type="term" value="C:membrane"/>
    <property type="evidence" value="ECO:0007669"/>
    <property type="project" value="GOC"/>
</dbReference>
<dbReference type="PANTHER" id="PTHR13315:SF4">
    <property type="entry name" value="METALLOPHOSPHOESTERASE, ISOFORM E"/>
    <property type="match status" value="1"/>
</dbReference>
<dbReference type="GO" id="GO:0006506">
    <property type="term" value="P:GPI anchor biosynthetic process"/>
    <property type="evidence" value="ECO:0007669"/>
    <property type="project" value="InterPro"/>
</dbReference>
<proteinExistence type="predicted"/>
<protein>
    <recommendedName>
        <fullName evidence="5">Calcineurin-like phosphoesterase domain-containing protein</fullName>
    </recommendedName>
</protein>
<dbReference type="Proteomes" id="UP000030746">
    <property type="component" value="Unassembled WGS sequence"/>
</dbReference>
<dbReference type="HOGENOM" id="CLU_437002_0_0_1"/>
<dbReference type="CTD" id="20248082"/>
<evidence type="ECO:0000256" key="1">
    <source>
        <dbReference type="ARBA" id="ARBA00023136"/>
    </source>
</evidence>